<feature type="transmembrane region" description="Helical" evidence="1">
    <location>
        <begin position="56"/>
        <end position="77"/>
    </location>
</feature>
<keyword evidence="3" id="KW-1185">Reference proteome</keyword>
<evidence type="ECO:0000313" key="3">
    <source>
        <dbReference type="Proteomes" id="UP000034883"/>
    </source>
</evidence>
<dbReference type="Proteomes" id="UP000034883">
    <property type="component" value="Chromosome"/>
</dbReference>
<evidence type="ECO:0000313" key="2">
    <source>
        <dbReference type="EMBL" id="AKF11259.1"/>
    </source>
</evidence>
<organism evidence="2 3">
    <name type="scientific">Sandaracinus amylolyticus</name>
    <dbReference type="NCBI Taxonomy" id="927083"/>
    <lineage>
        <taxon>Bacteria</taxon>
        <taxon>Pseudomonadati</taxon>
        <taxon>Myxococcota</taxon>
        <taxon>Polyangia</taxon>
        <taxon>Polyangiales</taxon>
        <taxon>Sandaracinaceae</taxon>
        <taxon>Sandaracinus</taxon>
    </lineage>
</organism>
<dbReference type="EMBL" id="CP011125">
    <property type="protein sequence ID" value="AKF11259.1"/>
    <property type="molecule type" value="Genomic_DNA"/>
</dbReference>
<keyword evidence="1" id="KW-1133">Transmembrane helix</keyword>
<accession>A0A0F6SHY6</accession>
<proteinExistence type="predicted"/>
<reference evidence="2 3" key="1">
    <citation type="submission" date="2015-03" db="EMBL/GenBank/DDBJ databases">
        <title>Genome assembly of Sandaracinus amylolyticus DSM 53668.</title>
        <authorList>
            <person name="Sharma G."/>
            <person name="Subramanian S."/>
        </authorList>
    </citation>
    <scope>NUCLEOTIDE SEQUENCE [LARGE SCALE GENOMIC DNA]</scope>
    <source>
        <strain evidence="2 3">DSM 53668</strain>
    </source>
</reference>
<keyword evidence="1" id="KW-0472">Membrane</keyword>
<sequence>MDPLEELGRREEEEEQARVRAAQRRYGEVMSVVVIVAFVGVMGFVAWEVLPGAIRSPWLCGGAIAVAIPIAILRALVRRGVNKLM</sequence>
<evidence type="ECO:0000256" key="1">
    <source>
        <dbReference type="SAM" id="Phobius"/>
    </source>
</evidence>
<feature type="transmembrane region" description="Helical" evidence="1">
    <location>
        <begin position="29"/>
        <end position="50"/>
    </location>
</feature>
<name>A0A0F6SHY6_9BACT</name>
<gene>
    <name evidence="2" type="ORF">DB32_008408</name>
</gene>
<protein>
    <submittedName>
        <fullName evidence="2">Uncharacterized protein</fullName>
    </submittedName>
</protein>
<keyword evidence="1" id="KW-0812">Transmembrane</keyword>
<dbReference type="AlphaFoldDB" id="A0A0F6SHY6"/>
<dbReference type="RefSeq" id="WP_053238141.1">
    <property type="nucleotide sequence ID" value="NZ_CP011125.1"/>
</dbReference>
<dbReference type="KEGG" id="samy:DB32_008408"/>